<dbReference type="InterPro" id="IPR036937">
    <property type="entry name" value="Adhesion_dom_fimbrial_sf"/>
</dbReference>
<evidence type="ECO:0000313" key="3">
    <source>
        <dbReference type="Proteomes" id="UP000321126"/>
    </source>
</evidence>
<proteinExistence type="predicted"/>
<gene>
    <name evidence="2" type="ORF">FOT62_09070</name>
</gene>
<sequence length="265" mass="28774">MRSLSIMFMFLPVSAMAGLYPVMVEVDTQITSASSAIYHIKQELIEIGDASEIPVPGPGYIIMGHRHFDSTTSSYWTSGNDKVYKRTTIGQTVGEAARDLYYTQGAKKNTLQHVNGPNNLGECVGYAWGVAAPISRPWESVIFPPGTCTYVPPGRDWCQIVTPEVVLDHGQLSILPNGTQMSNKTADMDIDCTSPMSVRVVFGDDVVNLGVGIQSSLKLARENKDGFISLNAGVNHEVVSSDLTIQKFASSGDYSGSTVVFITYY</sequence>
<accession>A0A5C7CHB8</accession>
<evidence type="ECO:0000313" key="2">
    <source>
        <dbReference type="EMBL" id="TXE35212.1"/>
    </source>
</evidence>
<dbReference type="EMBL" id="VOUQ01000003">
    <property type="protein sequence ID" value="TXE35212.1"/>
    <property type="molecule type" value="Genomic_DNA"/>
</dbReference>
<organism evidence="2 3">
    <name type="scientific">Serratia marcescens</name>
    <dbReference type="NCBI Taxonomy" id="615"/>
    <lineage>
        <taxon>Bacteria</taxon>
        <taxon>Pseudomonadati</taxon>
        <taxon>Pseudomonadota</taxon>
        <taxon>Gammaproteobacteria</taxon>
        <taxon>Enterobacterales</taxon>
        <taxon>Yersiniaceae</taxon>
        <taxon>Serratia</taxon>
    </lineage>
</organism>
<dbReference type="GO" id="GO:0009289">
    <property type="term" value="C:pilus"/>
    <property type="evidence" value="ECO:0007669"/>
    <property type="project" value="InterPro"/>
</dbReference>
<reference evidence="2 3" key="1">
    <citation type="submission" date="2019-07" db="EMBL/GenBank/DDBJ databases">
        <title>Serratia strains were isolated from fresh produce.</title>
        <authorList>
            <person name="Cho G.-S."/>
            <person name="Stein M."/>
            <person name="Lee W."/>
            <person name="Suh S.H."/>
            <person name="Franz C.M.A.P."/>
        </authorList>
    </citation>
    <scope>NUCLEOTIDE SEQUENCE [LARGE SCALE GENOMIC DNA]</scope>
    <source>
        <strain evidence="2 3">S16</strain>
    </source>
</reference>
<feature type="chain" id="PRO_5022907516" evidence="1">
    <location>
        <begin position="18"/>
        <end position="265"/>
    </location>
</feature>
<comment type="caution">
    <text evidence="2">The sequence shown here is derived from an EMBL/GenBank/DDBJ whole genome shotgun (WGS) entry which is preliminary data.</text>
</comment>
<protein>
    <submittedName>
        <fullName evidence="2">Uncharacterized protein</fullName>
    </submittedName>
</protein>
<dbReference type="RefSeq" id="WP_147881537.1">
    <property type="nucleotide sequence ID" value="NZ_FCGF01000004.1"/>
</dbReference>
<keyword evidence="1" id="KW-0732">Signal</keyword>
<dbReference type="Gene3D" id="2.60.40.1090">
    <property type="entry name" value="Fimbrial-type adhesion domain"/>
    <property type="match status" value="1"/>
</dbReference>
<name>A0A5C7CHB8_SERMA</name>
<evidence type="ECO:0000256" key="1">
    <source>
        <dbReference type="SAM" id="SignalP"/>
    </source>
</evidence>
<dbReference type="GO" id="GO:0007155">
    <property type="term" value="P:cell adhesion"/>
    <property type="evidence" value="ECO:0007669"/>
    <property type="project" value="InterPro"/>
</dbReference>
<feature type="signal peptide" evidence="1">
    <location>
        <begin position="1"/>
        <end position="17"/>
    </location>
</feature>
<dbReference type="AlphaFoldDB" id="A0A5C7CHB8"/>
<dbReference type="Proteomes" id="UP000321126">
    <property type="component" value="Unassembled WGS sequence"/>
</dbReference>